<evidence type="ECO:0000256" key="9">
    <source>
        <dbReference type="ARBA" id="ARBA00023295"/>
    </source>
</evidence>
<dbReference type="GO" id="GO:0047911">
    <property type="term" value="F:galacturan 1,4-alpha-galacturonidase activity"/>
    <property type="evidence" value="ECO:0007669"/>
    <property type="project" value="UniProtKB-EC"/>
</dbReference>
<evidence type="ECO:0000256" key="4">
    <source>
        <dbReference type="ARBA" id="ARBA00022729"/>
    </source>
</evidence>
<evidence type="ECO:0000313" key="20">
    <source>
        <dbReference type="EMBL" id="ELU44159.1"/>
    </source>
</evidence>
<evidence type="ECO:0000256" key="16">
    <source>
        <dbReference type="RuleBase" id="RU361169"/>
    </source>
</evidence>
<dbReference type="GO" id="GO:0005576">
    <property type="term" value="C:extracellular region"/>
    <property type="evidence" value="ECO:0007669"/>
    <property type="project" value="UniProtKB-SubCell"/>
</dbReference>
<keyword evidence="21" id="KW-1185">Reference proteome</keyword>
<dbReference type="Gene3D" id="2.160.20.10">
    <property type="entry name" value="Single-stranded right-handed beta-helix, Pectin lyase-like"/>
    <property type="match status" value="1"/>
</dbReference>
<evidence type="ECO:0000313" key="21">
    <source>
        <dbReference type="Proteomes" id="UP000011668"/>
    </source>
</evidence>
<dbReference type="Gene3D" id="1.20.144.10">
    <property type="entry name" value="Phosphatidic acid phosphatase type 2/haloperoxidase"/>
    <property type="match status" value="1"/>
</dbReference>
<evidence type="ECO:0000256" key="1">
    <source>
        <dbReference type="ARBA" id="ARBA00004613"/>
    </source>
</evidence>
<evidence type="ECO:0000256" key="17">
    <source>
        <dbReference type="SAM" id="MobiDB-lite"/>
    </source>
</evidence>
<evidence type="ECO:0000256" key="12">
    <source>
        <dbReference type="ARBA" id="ARBA00037312"/>
    </source>
</evidence>
<keyword evidence="18" id="KW-1133">Transmembrane helix</keyword>
<comment type="catalytic activity">
    <reaction evidence="14">
        <text>[(1-&gt;4)-alpha-D-galacturonosyl](n) + H2O = alpha-D-galacturonate + [(1-&gt;4)-alpha-D-galacturonosyl](n-1)</text>
        <dbReference type="Rhea" id="RHEA:14117"/>
        <dbReference type="Rhea" id="RHEA-COMP:14570"/>
        <dbReference type="Rhea" id="RHEA-COMP:14572"/>
        <dbReference type="ChEBI" id="CHEBI:15377"/>
        <dbReference type="ChEBI" id="CHEBI:58658"/>
        <dbReference type="ChEBI" id="CHEBI:140523"/>
        <dbReference type="EC" id="3.2.1.67"/>
    </reaction>
</comment>
<feature type="compositionally biased region" description="Polar residues" evidence="17">
    <location>
        <begin position="767"/>
        <end position="781"/>
    </location>
</feature>
<dbReference type="SUPFAM" id="SSF48317">
    <property type="entry name" value="Acid phosphatase/Vanadium-dependent haloperoxidase"/>
    <property type="match status" value="1"/>
</dbReference>
<dbReference type="InterPro" id="IPR036938">
    <property type="entry name" value="PAP2/HPO_sf"/>
</dbReference>
<dbReference type="GO" id="GO:0004650">
    <property type="term" value="F:polygalacturonase activity"/>
    <property type="evidence" value="ECO:0007669"/>
    <property type="project" value="InterPro"/>
</dbReference>
<evidence type="ECO:0000256" key="5">
    <source>
        <dbReference type="ARBA" id="ARBA00022801"/>
    </source>
</evidence>
<dbReference type="SUPFAM" id="SSF51126">
    <property type="entry name" value="Pectin lyase-like"/>
    <property type="match status" value="1"/>
</dbReference>
<dbReference type="STRING" id="983506.L8X689"/>
<dbReference type="InterPro" id="IPR011050">
    <property type="entry name" value="Pectin_lyase_fold/virulence"/>
</dbReference>
<feature type="active site" evidence="15">
    <location>
        <position position="256"/>
    </location>
</feature>
<dbReference type="AlphaFoldDB" id="L8X689"/>
<keyword evidence="10" id="KW-0961">Cell wall biogenesis/degradation</keyword>
<evidence type="ECO:0000256" key="6">
    <source>
        <dbReference type="ARBA" id="ARBA00023157"/>
    </source>
</evidence>
<dbReference type="HOGENOM" id="CLU_358697_0_0_1"/>
<reference evidence="20 21" key="1">
    <citation type="journal article" date="2013" name="Nat. Commun.">
        <title>The evolution and pathogenic mechanisms of the rice sheath blight pathogen.</title>
        <authorList>
            <person name="Zheng A."/>
            <person name="Lin R."/>
            <person name="Xu L."/>
            <person name="Qin P."/>
            <person name="Tang C."/>
            <person name="Ai P."/>
            <person name="Zhang D."/>
            <person name="Liu Y."/>
            <person name="Sun Z."/>
            <person name="Feng H."/>
            <person name="Wang Y."/>
            <person name="Chen Y."/>
            <person name="Liang X."/>
            <person name="Fu R."/>
            <person name="Li Q."/>
            <person name="Zhang J."/>
            <person name="Yu X."/>
            <person name="Xie Z."/>
            <person name="Ding L."/>
            <person name="Guan P."/>
            <person name="Tang J."/>
            <person name="Liang Y."/>
            <person name="Wang S."/>
            <person name="Deng Q."/>
            <person name="Li S."/>
            <person name="Zhu J."/>
            <person name="Wang L."/>
            <person name="Liu H."/>
            <person name="Li P."/>
        </authorList>
    </citation>
    <scope>NUCLEOTIDE SEQUENCE [LARGE SCALE GENOMIC DNA]</scope>
    <source>
        <strain evidence="21">AG-1 IA</strain>
    </source>
</reference>
<dbReference type="PROSITE" id="PS00502">
    <property type="entry name" value="POLYGALACTURONASE"/>
    <property type="match status" value="1"/>
</dbReference>
<evidence type="ECO:0000256" key="11">
    <source>
        <dbReference type="ARBA" id="ARBA00023326"/>
    </source>
</evidence>
<feature type="signal peptide" evidence="19">
    <location>
        <begin position="1"/>
        <end position="16"/>
    </location>
</feature>
<keyword evidence="3" id="KW-0964">Secreted</keyword>
<dbReference type="EMBL" id="AFRT01000392">
    <property type="protein sequence ID" value="ELU44159.1"/>
    <property type="molecule type" value="Genomic_DNA"/>
</dbReference>
<keyword evidence="7" id="KW-0325">Glycoprotein</keyword>
<comment type="subcellular location">
    <subcellularLocation>
        <location evidence="1">Secreted</location>
    </subcellularLocation>
</comment>
<keyword evidence="4 19" id="KW-0732">Signal</keyword>
<evidence type="ECO:0000256" key="14">
    <source>
        <dbReference type="ARBA" id="ARBA00048766"/>
    </source>
</evidence>
<dbReference type="GO" id="GO:0071555">
    <property type="term" value="P:cell wall organization"/>
    <property type="evidence" value="ECO:0007669"/>
    <property type="project" value="UniProtKB-KW"/>
</dbReference>
<evidence type="ECO:0000256" key="3">
    <source>
        <dbReference type="ARBA" id="ARBA00022525"/>
    </source>
</evidence>
<evidence type="ECO:0000256" key="13">
    <source>
        <dbReference type="ARBA" id="ARBA00038933"/>
    </source>
</evidence>
<dbReference type="OrthoDB" id="187139at2759"/>
<gene>
    <name evidence="20" type="ORF">AG1IA_01811</name>
</gene>
<keyword evidence="6" id="KW-1015">Disulfide bond</keyword>
<dbReference type="PANTHER" id="PTHR31736:SF12">
    <property type="entry name" value="EXO-POLYGALACTURONASE, PUTATIVE-RELATED"/>
    <property type="match status" value="1"/>
</dbReference>
<keyword evidence="18" id="KW-0472">Membrane</keyword>
<comment type="caution">
    <text evidence="20">The sequence shown here is derived from an EMBL/GenBank/DDBJ whole genome shotgun (WGS) entry which is preliminary data.</text>
</comment>
<organism evidence="20 21">
    <name type="scientific">Thanatephorus cucumeris (strain AG1-IA)</name>
    <name type="common">Rice sheath blight fungus</name>
    <name type="synonym">Rhizoctonia solani</name>
    <dbReference type="NCBI Taxonomy" id="983506"/>
    <lineage>
        <taxon>Eukaryota</taxon>
        <taxon>Fungi</taxon>
        <taxon>Dikarya</taxon>
        <taxon>Basidiomycota</taxon>
        <taxon>Agaricomycotina</taxon>
        <taxon>Agaricomycetes</taxon>
        <taxon>Cantharellales</taxon>
        <taxon>Ceratobasidiaceae</taxon>
        <taxon>Rhizoctonia</taxon>
        <taxon>Rhizoctonia solani AG-1</taxon>
    </lineage>
</organism>
<feature type="transmembrane region" description="Helical" evidence="18">
    <location>
        <begin position="549"/>
        <end position="570"/>
    </location>
</feature>
<keyword evidence="9 16" id="KW-0326">Glycosidase</keyword>
<keyword evidence="5 16" id="KW-0378">Hydrolase</keyword>
<name>L8X689_THACA</name>
<keyword evidence="11" id="KW-0624">Polysaccharide degradation</keyword>
<dbReference type="SMR" id="L8X689"/>
<comment type="function">
    <text evidence="12">Specific in hydrolyzing the terminal glycosidic bond of polygalacturonic acid and oligogalacturonates.</text>
</comment>
<comment type="similarity">
    <text evidence="2 16">Belongs to the glycosyl hydrolase 28 family.</text>
</comment>
<dbReference type="Pfam" id="PF00295">
    <property type="entry name" value="Glyco_hydro_28"/>
    <property type="match status" value="1"/>
</dbReference>
<feature type="region of interest" description="Disordered" evidence="17">
    <location>
        <begin position="747"/>
        <end position="781"/>
    </location>
</feature>
<dbReference type="EC" id="3.2.1.67" evidence="13"/>
<dbReference type="PANTHER" id="PTHR31736">
    <property type="match status" value="1"/>
</dbReference>
<evidence type="ECO:0000256" key="18">
    <source>
        <dbReference type="SAM" id="Phobius"/>
    </source>
</evidence>
<evidence type="ECO:0000256" key="8">
    <source>
        <dbReference type="ARBA" id="ARBA00023277"/>
    </source>
</evidence>
<sequence>MLSLFFAALGATSAVALVDSVERYTNPQTCIVPSYGNLNKSDTPAIHAAFKKCGKGGRIIFKENTTYALNELTILTPCKSCTVELEGTLRLSDNITYWLKNATNPANLTSATYPNLDWKKSSLVSKTGKGLIDGAGQLWWNAFAGQEALDPGSLRRPVLFTVDGADKVSIDNVAMKNPANWFNWVIDSKYLNYTNIRLSALSTNKNPPKNADGWDTYRTSHFVLRGAHVVSGDDCFSFKGNSTYVTVEDVYCQNSHGVSVGSLAQYPGVLDRVEHVKVRNITFVGNGDSSSNGARIKIWAGPVGSAIVNDIHYEDLTVDNVTNPLVVDSCYFSQAYCATGKPVASITDVTVTNIRGNSTGAVVSSIICPEGSTCDIKFKNVDIKPKNGAAPVYRCFSVTSEDLGVNCTYPTIVNGTFKWPDRAVTFLRLPAHLVPDYFSIVPCGNTIGTGDFLSELCLPFEEPYIHYQFQSSIRDHSGMGTGEGPSRLAAIYRTGEGDIVLGGGLFFRGFSEYKLGHVLYRLLIALLNQVDGFRREFDLNDPRELVPGYALHIISFVVPLFVMWSINLAVVRSWWDAHSAVTVGRPRPDLLHRCQPISGATNHAPSQFSGLATWTICTQANKLIMRDGWRSFWSGHSSASQAKVWVALAPLLIALLVAISRTVDNRRMSSILNREQLDDNSSRPLAGCNSWSSSRLVAIVCPYQYSHCRTGMNLAYFAYRQYYPSLADKLCHEAYQARLSPFQCDLPRDELDREGPDDEESRPLIRSYSNQDINSPRSDRS</sequence>
<dbReference type="GO" id="GO:0000272">
    <property type="term" value="P:polysaccharide catabolic process"/>
    <property type="evidence" value="ECO:0007669"/>
    <property type="project" value="UniProtKB-KW"/>
</dbReference>
<evidence type="ECO:0000256" key="19">
    <source>
        <dbReference type="SAM" id="SignalP"/>
    </source>
</evidence>
<dbReference type="InterPro" id="IPR000743">
    <property type="entry name" value="Glyco_hydro_28"/>
</dbReference>
<evidence type="ECO:0000256" key="2">
    <source>
        <dbReference type="ARBA" id="ARBA00008834"/>
    </source>
</evidence>
<dbReference type="InterPro" id="IPR012334">
    <property type="entry name" value="Pectin_lyas_fold"/>
</dbReference>
<evidence type="ECO:0000256" key="15">
    <source>
        <dbReference type="PROSITE-ProRule" id="PRU10052"/>
    </source>
</evidence>
<dbReference type="Proteomes" id="UP000011668">
    <property type="component" value="Unassembled WGS sequence"/>
</dbReference>
<keyword evidence="8" id="KW-0119">Carbohydrate metabolism</keyword>
<proteinExistence type="inferred from homology"/>
<feature type="chain" id="PRO_5003997820" description="galacturonan 1,4-alpha-galacturonidase" evidence="19">
    <location>
        <begin position="17"/>
        <end position="781"/>
    </location>
</feature>
<evidence type="ECO:0000256" key="7">
    <source>
        <dbReference type="ARBA" id="ARBA00023180"/>
    </source>
</evidence>
<feature type="transmembrane region" description="Helical" evidence="18">
    <location>
        <begin position="644"/>
        <end position="663"/>
    </location>
</feature>
<evidence type="ECO:0000256" key="10">
    <source>
        <dbReference type="ARBA" id="ARBA00023316"/>
    </source>
</evidence>
<keyword evidence="18" id="KW-0812">Transmembrane</keyword>
<accession>L8X689</accession>
<protein>
    <recommendedName>
        <fullName evidence="13">galacturonan 1,4-alpha-galacturonidase</fullName>
        <ecNumber evidence="13">3.2.1.67</ecNumber>
    </recommendedName>
</protein>